<reference evidence="8" key="1">
    <citation type="submission" date="2023-06" db="EMBL/GenBank/DDBJ databases">
        <title>Reference genome for the Northern bat (Eptesicus nilssonii), a most northern bat species.</title>
        <authorList>
            <person name="Laine V.N."/>
            <person name="Pulliainen A.T."/>
            <person name="Lilley T.M."/>
        </authorList>
    </citation>
    <scope>NUCLEOTIDE SEQUENCE</scope>
    <source>
        <strain evidence="8">BLF_Eptnil</strain>
        <tissue evidence="8">Kidney</tissue>
    </source>
</reference>
<evidence type="ECO:0000313" key="8">
    <source>
        <dbReference type="EMBL" id="KAK1345072.1"/>
    </source>
</evidence>
<evidence type="ECO:0000256" key="4">
    <source>
        <dbReference type="ARBA" id="ARBA00022759"/>
    </source>
</evidence>
<keyword evidence="5" id="KW-0378">Hydrolase</keyword>
<comment type="caution">
    <text evidence="8">The sequence shown here is derived from an EMBL/GenBank/DDBJ whole genome shotgun (WGS) entry which is preliminary data.</text>
</comment>
<feature type="domain" description="Reverse transcriptase RNase H-like" evidence="7">
    <location>
        <begin position="150"/>
        <end position="221"/>
    </location>
</feature>
<keyword evidence="1" id="KW-0808">Transferase</keyword>
<dbReference type="Pfam" id="PF17917">
    <property type="entry name" value="RT_RNaseH"/>
    <property type="match status" value="1"/>
</dbReference>
<dbReference type="PANTHER" id="PTHR33064:SF29">
    <property type="entry name" value="PEPTIDASE A2 DOMAIN-CONTAINING PROTEIN-RELATED"/>
    <property type="match status" value="1"/>
</dbReference>
<dbReference type="EMBL" id="JAULJE010000003">
    <property type="protein sequence ID" value="KAK1345072.1"/>
    <property type="molecule type" value="Genomic_DNA"/>
</dbReference>
<evidence type="ECO:0000256" key="6">
    <source>
        <dbReference type="ARBA" id="ARBA00022918"/>
    </source>
</evidence>
<gene>
    <name evidence="8" type="ORF">QTO34_013777</name>
</gene>
<dbReference type="GO" id="GO:0003964">
    <property type="term" value="F:RNA-directed DNA polymerase activity"/>
    <property type="evidence" value="ECO:0007669"/>
    <property type="project" value="UniProtKB-KW"/>
</dbReference>
<dbReference type="GO" id="GO:0004519">
    <property type="term" value="F:endonuclease activity"/>
    <property type="evidence" value="ECO:0007669"/>
    <property type="project" value="UniProtKB-KW"/>
</dbReference>
<dbReference type="Gene3D" id="3.10.20.370">
    <property type="match status" value="1"/>
</dbReference>
<dbReference type="Proteomes" id="UP001177744">
    <property type="component" value="Unassembled WGS sequence"/>
</dbReference>
<keyword evidence="3" id="KW-0540">Nuclease</keyword>
<keyword evidence="6" id="KW-0695">RNA-directed DNA polymerase</keyword>
<organism evidence="8 9">
    <name type="scientific">Cnephaeus nilssonii</name>
    <name type="common">Northern bat</name>
    <name type="synonym">Eptesicus nilssonii</name>
    <dbReference type="NCBI Taxonomy" id="3371016"/>
    <lineage>
        <taxon>Eukaryota</taxon>
        <taxon>Metazoa</taxon>
        <taxon>Chordata</taxon>
        <taxon>Craniata</taxon>
        <taxon>Vertebrata</taxon>
        <taxon>Euteleostomi</taxon>
        <taxon>Mammalia</taxon>
        <taxon>Eutheria</taxon>
        <taxon>Laurasiatheria</taxon>
        <taxon>Chiroptera</taxon>
        <taxon>Yangochiroptera</taxon>
        <taxon>Vespertilionidae</taxon>
        <taxon>Cnephaeus</taxon>
    </lineage>
</organism>
<keyword evidence="4" id="KW-0255">Endonuclease</keyword>
<protein>
    <recommendedName>
        <fullName evidence="7">Reverse transcriptase RNase H-like domain-containing protein</fullName>
    </recommendedName>
</protein>
<keyword evidence="9" id="KW-1185">Reference proteome</keyword>
<accession>A0AA40I9P9</accession>
<dbReference type="AlphaFoldDB" id="A0AA40I9P9"/>
<dbReference type="InterPro" id="IPR041373">
    <property type="entry name" value="RT_RNaseH"/>
</dbReference>
<dbReference type="PANTHER" id="PTHR33064">
    <property type="entry name" value="POL PROTEIN"/>
    <property type="match status" value="1"/>
</dbReference>
<dbReference type="GO" id="GO:0016787">
    <property type="term" value="F:hydrolase activity"/>
    <property type="evidence" value="ECO:0007669"/>
    <property type="project" value="UniProtKB-KW"/>
</dbReference>
<proteinExistence type="predicted"/>
<dbReference type="InterPro" id="IPR051320">
    <property type="entry name" value="Viral_Replic_Matur_Polypro"/>
</dbReference>
<evidence type="ECO:0000256" key="1">
    <source>
        <dbReference type="ARBA" id="ARBA00022679"/>
    </source>
</evidence>
<name>A0AA40I9P9_CNENI</name>
<evidence type="ECO:0000259" key="7">
    <source>
        <dbReference type="Pfam" id="PF17917"/>
    </source>
</evidence>
<evidence type="ECO:0000256" key="5">
    <source>
        <dbReference type="ARBA" id="ARBA00022801"/>
    </source>
</evidence>
<evidence type="ECO:0000313" key="9">
    <source>
        <dbReference type="Proteomes" id="UP001177744"/>
    </source>
</evidence>
<sequence length="290" mass="31968">MFKSQGIKPIISPTPYHSGLFHQRRNGYMSRRERCLFAFSWTHCPHLIYLSPKTGLGSFYSKLCDALCYSTSSGLLKERILWTQQTAPGGRFREFLGAAGLCRIWIPGFSDLAKSFYEALKGKEKAPIDWATRCDTGLNLFIHENNGVALGVLTQEFGPWQRPVAYLSKQIDPVASGWPPCLRALAATALLVKEADKLTLGQNLNVKVPHAVVTLMEAKGTAQANSCSNDSISGTSMPLQNLDLVLFTDSSSFLDEGKRQAGYAVVSNFETSRHKPCLKNGQCRGQNFGP</sequence>
<dbReference type="SUPFAM" id="SSF56672">
    <property type="entry name" value="DNA/RNA polymerases"/>
    <property type="match status" value="1"/>
</dbReference>
<keyword evidence="2" id="KW-0548">Nucleotidyltransferase</keyword>
<evidence type="ECO:0000256" key="3">
    <source>
        <dbReference type="ARBA" id="ARBA00022722"/>
    </source>
</evidence>
<evidence type="ECO:0000256" key="2">
    <source>
        <dbReference type="ARBA" id="ARBA00022695"/>
    </source>
</evidence>
<dbReference type="InterPro" id="IPR043502">
    <property type="entry name" value="DNA/RNA_pol_sf"/>
</dbReference>